<dbReference type="Gene3D" id="2.60.40.4070">
    <property type="match status" value="1"/>
</dbReference>
<sequence>MKCFILLLAGMSFLTAGNIHPQLQAILDNAKTNHAIQVIVHMSNRSDLASMPKSATKAEKLIYLQTFAANDQKDILAFLSGYGDKVKNLKTYWIFNGFTFKATKEIIKAIAAREDVDYVIDDFIIKLDARKSSDPGSRTPEWNITMVSAPLCWNDGYDGAGIIVGNMDTGVEVTHAAFGNRWIPGGWFDGVNGNSTPYDDHGHGTHTMGTICGGDGNGSFVDDIGVAPGANFICAKAFDAGGSGQATWIHACFQWFATQTVHVVGNSWGSTATTSLEYWDDCINWRSLGIYPSFSIGNSGPNPGTGGTPGNFPIVTGVGATDNSDNMASFSSRGPAPNQTPWSDPSNWARPDWNLIKPDISAPGVNVRSAAPGGGYQSMQGTSMASPHVTGAVAICLQKNQTIDYGTLYNILLDNADQPAQGAPYPNNNYGWGRLNVYAALQAVPPPVPHHNIRAQRFDIPRAMEEEFTTLQPSVRFRNSGTFDETNVPVTCLIRIGMSTVYTSNRTISNLPQNTESLVVFDNFTIGQMGTHYIGYGISSLASDTFYNDDTTTMNFVAARKLEIISPGSLAWKYPNADSGSVPIPSHASWIPATVTELQQISTLDNNRWVTAGATDTAHQDLQLYGFMLNAPDTIIEQITVEWWGQHGTAPHNRVALYYWNDQTNTWSRRQNMTNVTADVLLTSTLRIDSTAMFVNPSTMFYAATGADVYVKSCCPLLFAYDGENHNFIGDLVSGGDLGTWMGQVLGQNLYLPPDFDEYVKIDGDKLASVDGVYRLTVNEMLQEVSYIDEVELYVIDHPAEYDVYPHEALRWPAYSGLSVHTAREKPLTAAYNDRNQDILYTLAHKDRIYVPFEKSSINGFAKPFSITIDIGELDDPGSTVLYLYGSTHFPDAAEISQVSDIYHASKQNMTLKNPTVEIRDRYKRWKKNASCGIPAGHQKVVTYPLYDEQGKSVFETDDHRIRLTFTHEVYIDKAWISSAAGTDYHIHELPLIEADLHYYGYAEYSSPDGKYPGDFNYANRVTRNYANVAGYYTRYGDVNPLLDNADDRFAIMNHGDEITLAFESTDIPELPDGWTRDYIFAAKGFYKMARPGRAYAYSVDPLPFRGMRDDLSADGIGYYPYDPSPGLIASLIGRLYAKICWDYPFTLRQAIEIVKRHLSNQIRKKYPDDLVEYCQQWNTRHVSAYYPLYYADAPPHLNLERVPLCEQDGEWTTHLASLGIPFGDHSLHSNYVRLWLVTTVPVGIAEDKTNIPASFAFAVGYPNPFRSSATVNFSIPISTDVNIAVYDASGRQIRTLVNGMQQAGSYAVTWNGTDDHNRKMAAGIYFVQFKADNYISNQKIVLLK</sequence>
<feature type="active site" description="Charge relay system" evidence="5">
    <location>
        <position position="203"/>
    </location>
</feature>
<dbReference type="InterPro" id="IPR050131">
    <property type="entry name" value="Peptidase_S8_subtilisin-like"/>
</dbReference>
<evidence type="ECO:0000256" key="2">
    <source>
        <dbReference type="ARBA" id="ARBA00022670"/>
    </source>
</evidence>
<keyword evidence="2 5" id="KW-0645">Protease</keyword>
<dbReference type="Pfam" id="PF00082">
    <property type="entry name" value="Peptidase_S8"/>
    <property type="match status" value="1"/>
</dbReference>
<evidence type="ECO:0000259" key="7">
    <source>
        <dbReference type="Pfam" id="PF00082"/>
    </source>
</evidence>
<feature type="signal peptide" evidence="6">
    <location>
        <begin position="1"/>
        <end position="21"/>
    </location>
</feature>
<keyword evidence="3 5" id="KW-0378">Hydrolase</keyword>
<dbReference type="PRINTS" id="PR00723">
    <property type="entry name" value="SUBTILISIN"/>
</dbReference>
<evidence type="ECO:0008006" key="12">
    <source>
        <dbReference type="Google" id="ProtNLM"/>
    </source>
</evidence>
<evidence type="ECO:0000313" key="11">
    <source>
        <dbReference type="Proteomes" id="UP000177025"/>
    </source>
</evidence>
<feature type="domain" description="Inhibitor I9" evidence="8">
    <location>
        <begin position="38"/>
        <end position="127"/>
    </location>
</feature>
<dbReference type="PANTHER" id="PTHR43806:SF67">
    <property type="entry name" value="EGF-LIKE DOMAIN-CONTAINING PROTEIN"/>
    <property type="match status" value="1"/>
</dbReference>
<dbReference type="InterPro" id="IPR025965">
    <property type="entry name" value="FlgD/Vpr_Ig-like"/>
</dbReference>
<evidence type="ECO:0000256" key="5">
    <source>
        <dbReference type="PROSITE-ProRule" id="PRU01240"/>
    </source>
</evidence>
<dbReference type="GO" id="GO:0004252">
    <property type="term" value="F:serine-type endopeptidase activity"/>
    <property type="evidence" value="ECO:0007669"/>
    <property type="project" value="UniProtKB-UniRule"/>
</dbReference>
<dbReference type="InterPro" id="IPR026444">
    <property type="entry name" value="Secre_tail"/>
</dbReference>
<dbReference type="SUPFAM" id="SSF52743">
    <property type="entry name" value="Subtilisin-like"/>
    <property type="match status" value="1"/>
</dbReference>
<evidence type="ECO:0000259" key="8">
    <source>
        <dbReference type="Pfam" id="PF05922"/>
    </source>
</evidence>
<dbReference type="InterPro" id="IPR036852">
    <property type="entry name" value="Peptidase_S8/S53_dom_sf"/>
</dbReference>
<feature type="active site" description="Charge relay system" evidence="5">
    <location>
        <position position="168"/>
    </location>
</feature>
<feature type="active site" description="Charge relay system" evidence="5">
    <location>
        <position position="383"/>
    </location>
</feature>
<name>A0A1F4U9X8_UNCW3</name>
<feature type="domain" description="Peptidase S8/S53" evidence="7">
    <location>
        <begin position="159"/>
        <end position="433"/>
    </location>
</feature>
<comment type="similarity">
    <text evidence="1 5">Belongs to the peptidase S8 family.</text>
</comment>
<feature type="chain" id="PRO_5009514816" description="T9SS type A sorting domain-containing protein" evidence="6">
    <location>
        <begin position="22"/>
        <end position="1345"/>
    </location>
</feature>
<evidence type="ECO:0000256" key="3">
    <source>
        <dbReference type="ARBA" id="ARBA00022801"/>
    </source>
</evidence>
<accession>A0A1F4U9X8</accession>
<protein>
    <recommendedName>
        <fullName evidence="12">T9SS type A sorting domain-containing protein</fullName>
    </recommendedName>
</protein>
<dbReference type="InterPro" id="IPR010259">
    <property type="entry name" value="S8pro/Inhibitor_I9"/>
</dbReference>
<dbReference type="GO" id="GO:0006508">
    <property type="term" value="P:proteolysis"/>
    <property type="evidence" value="ECO:0007669"/>
    <property type="project" value="UniProtKB-KW"/>
</dbReference>
<dbReference type="PROSITE" id="PS00138">
    <property type="entry name" value="SUBTILASE_SER"/>
    <property type="match status" value="1"/>
</dbReference>
<keyword evidence="6" id="KW-0732">Signal</keyword>
<evidence type="ECO:0000313" key="10">
    <source>
        <dbReference type="EMBL" id="OGC41758.1"/>
    </source>
</evidence>
<evidence type="ECO:0000259" key="9">
    <source>
        <dbReference type="Pfam" id="PF13860"/>
    </source>
</evidence>
<keyword evidence="4 5" id="KW-0720">Serine protease</keyword>
<gene>
    <name evidence="10" type="ORF">A2Y85_05260</name>
</gene>
<dbReference type="InterPro" id="IPR023828">
    <property type="entry name" value="Peptidase_S8_Ser-AS"/>
</dbReference>
<feature type="domain" description="FlgD/Vpr Ig-like" evidence="9">
    <location>
        <begin position="1276"/>
        <end position="1333"/>
    </location>
</feature>
<dbReference type="EMBL" id="MEUM01000096">
    <property type="protein sequence ID" value="OGC41758.1"/>
    <property type="molecule type" value="Genomic_DNA"/>
</dbReference>
<dbReference type="Gene3D" id="3.40.50.200">
    <property type="entry name" value="Peptidase S8/S53 domain"/>
    <property type="match status" value="1"/>
</dbReference>
<dbReference type="NCBIfam" id="TIGR04183">
    <property type="entry name" value="Por_Secre_tail"/>
    <property type="match status" value="1"/>
</dbReference>
<comment type="caution">
    <text evidence="10">The sequence shown here is derived from an EMBL/GenBank/DDBJ whole genome shotgun (WGS) entry which is preliminary data.</text>
</comment>
<dbReference type="Pfam" id="PF05922">
    <property type="entry name" value="Inhibitor_I9"/>
    <property type="match status" value="1"/>
</dbReference>
<dbReference type="InterPro" id="IPR000209">
    <property type="entry name" value="Peptidase_S8/S53_dom"/>
</dbReference>
<reference evidence="10 11" key="1">
    <citation type="journal article" date="2016" name="Nat. Commun.">
        <title>Thousands of microbial genomes shed light on interconnected biogeochemical processes in an aquifer system.</title>
        <authorList>
            <person name="Anantharaman K."/>
            <person name="Brown C.T."/>
            <person name="Hug L.A."/>
            <person name="Sharon I."/>
            <person name="Castelle C.J."/>
            <person name="Probst A.J."/>
            <person name="Thomas B.C."/>
            <person name="Singh A."/>
            <person name="Wilkins M.J."/>
            <person name="Karaoz U."/>
            <person name="Brodie E.L."/>
            <person name="Williams K.H."/>
            <person name="Hubbard S.S."/>
            <person name="Banfield J.F."/>
        </authorList>
    </citation>
    <scope>NUCLEOTIDE SEQUENCE [LARGE SCALE GENOMIC DNA]</scope>
</reference>
<dbReference type="Pfam" id="PF13860">
    <property type="entry name" value="FlgD_ig"/>
    <property type="match status" value="1"/>
</dbReference>
<proteinExistence type="inferred from homology"/>
<dbReference type="PANTHER" id="PTHR43806">
    <property type="entry name" value="PEPTIDASE S8"/>
    <property type="match status" value="1"/>
</dbReference>
<dbReference type="InterPro" id="IPR015500">
    <property type="entry name" value="Peptidase_S8_subtilisin-rel"/>
</dbReference>
<dbReference type="PROSITE" id="PS51892">
    <property type="entry name" value="SUBTILASE"/>
    <property type="match status" value="1"/>
</dbReference>
<evidence type="ECO:0000256" key="4">
    <source>
        <dbReference type="ARBA" id="ARBA00022825"/>
    </source>
</evidence>
<evidence type="ECO:0000256" key="6">
    <source>
        <dbReference type="SAM" id="SignalP"/>
    </source>
</evidence>
<dbReference type="Proteomes" id="UP000177025">
    <property type="component" value="Unassembled WGS sequence"/>
</dbReference>
<organism evidence="10 11">
    <name type="scientific">candidate division WOR-3 bacterium RBG_13_43_14</name>
    <dbReference type="NCBI Taxonomy" id="1802590"/>
    <lineage>
        <taxon>Bacteria</taxon>
        <taxon>Bacteria division WOR-3</taxon>
    </lineage>
</organism>
<evidence type="ECO:0000256" key="1">
    <source>
        <dbReference type="ARBA" id="ARBA00011073"/>
    </source>
</evidence>